<evidence type="ECO:0000256" key="1">
    <source>
        <dbReference type="ARBA" id="ARBA00001971"/>
    </source>
</evidence>
<dbReference type="Pfam" id="PF00067">
    <property type="entry name" value="p450"/>
    <property type="match status" value="1"/>
</dbReference>
<evidence type="ECO:0000256" key="8">
    <source>
        <dbReference type="RuleBase" id="RU000461"/>
    </source>
</evidence>
<dbReference type="PROSITE" id="PS00086">
    <property type="entry name" value="CYTOCHROME_P450"/>
    <property type="match status" value="1"/>
</dbReference>
<evidence type="ECO:0000256" key="4">
    <source>
        <dbReference type="ARBA" id="ARBA00022723"/>
    </source>
</evidence>
<evidence type="ECO:0000256" key="2">
    <source>
        <dbReference type="ARBA" id="ARBA00010617"/>
    </source>
</evidence>
<dbReference type="GO" id="GO:0020037">
    <property type="term" value="F:heme binding"/>
    <property type="evidence" value="ECO:0007669"/>
    <property type="project" value="InterPro"/>
</dbReference>
<evidence type="ECO:0000313" key="10">
    <source>
        <dbReference type="Proteomes" id="UP000093928"/>
    </source>
</evidence>
<dbReference type="PANTHER" id="PTHR46696:SF1">
    <property type="entry name" value="CYTOCHROME P450 YJIB-RELATED"/>
    <property type="match status" value="1"/>
</dbReference>
<dbReference type="GO" id="GO:0005506">
    <property type="term" value="F:iron ion binding"/>
    <property type="evidence" value="ECO:0007669"/>
    <property type="project" value="InterPro"/>
</dbReference>
<evidence type="ECO:0000256" key="3">
    <source>
        <dbReference type="ARBA" id="ARBA00022617"/>
    </source>
</evidence>
<sequence>MSRHIAADFNQFTQRTQDEMFDQLRRARREGIFFSEQLQAWVVSRYDDVVQALRQPAIFSSVGLLPGPTDPEILAMLDGKVPAGGSLIGWDPPDHTRMRSILAAAFTPKRVAALEPAIWRQCEHLIDQFEDLGAADLHAQFSMPLAIAIPFSLIGVPEEMWEECSRRSNDFALFLTDVTGSFGKEQLVELAQSVLRLHEYLAELIEQRRDDPRDDLISAVWQARRESSVALSDFEMLSMFPGLLFAAHATTAPLITTAMYELLSRNVDWTELVRDTSRRKSAIEEILRYEGPILGMLRTVVTETRLGGQHLNPGERVFLVYTSANHDGDVYEDADTLALGRHQEQAHLAFGRGIHFCIGAPLARLEAHVALQSLARRLPALTLAQHVPPLEPSFLVRTRASLPVEWK</sequence>
<comment type="caution">
    <text evidence="9">The sequence shown here is derived from an EMBL/GenBank/DDBJ whole genome shotgun (WGS) entry which is preliminary data.</text>
</comment>
<dbReference type="AlphaFoldDB" id="A0A1A3P2Y1"/>
<dbReference type="PANTHER" id="PTHR46696">
    <property type="entry name" value="P450, PUTATIVE (EUROFUNG)-RELATED"/>
    <property type="match status" value="1"/>
</dbReference>
<evidence type="ECO:0000256" key="7">
    <source>
        <dbReference type="ARBA" id="ARBA00023033"/>
    </source>
</evidence>
<dbReference type="PRINTS" id="PR00359">
    <property type="entry name" value="BP450"/>
</dbReference>
<reference evidence="9 10" key="1">
    <citation type="submission" date="2016-06" db="EMBL/GenBank/DDBJ databases">
        <authorList>
            <person name="Kjaerup R.B."/>
            <person name="Dalgaard T.S."/>
            <person name="Juul-Madsen H.R."/>
        </authorList>
    </citation>
    <scope>NUCLEOTIDE SEQUENCE [LARGE SCALE GENOMIC DNA]</scope>
    <source>
        <strain evidence="9 10">1165133.8</strain>
    </source>
</reference>
<comment type="cofactor">
    <cofactor evidence="1">
        <name>heme</name>
        <dbReference type="ChEBI" id="CHEBI:30413"/>
    </cofactor>
</comment>
<name>A0A1A3P2Y1_MYCAS</name>
<dbReference type="GO" id="GO:0004497">
    <property type="term" value="F:monooxygenase activity"/>
    <property type="evidence" value="ECO:0007669"/>
    <property type="project" value="UniProtKB-KW"/>
</dbReference>
<proteinExistence type="inferred from homology"/>
<keyword evidence="6 8" id="KW-0408">Iron</keyword>
<dbReference type="Gene3D" id="1.10.630.10">
    <property type="entry name" value="Cytochrome P450"/>
    <property type="match status" value="1"/>
</dbReference>
<dbReference type="InterPro" id="IPR017972">
    <property type="entry name" value="Cyt_P450_CS"/>
</dbReference>
<keyword evidence="5 8" id="KW-0560">Oxidoreductase</keyword>
<dbReference type="SUPFAM" id="SSF48264">
    <property type="entry name" value="Cytochrome P450"/>
    <property type="match status" value="1"/>
</dbReference>
<evidence type="ECO:0008006" key="11">
    <source>
        <dbReference type="Google" id="ProtNLM"/>
    </source>
</evidence>
<dbReference type="Proteomes" id="UP000093928">
    <property type="component" value="Unassembled WGS sequence"/>
</dbReference>
<evidence type="ECO:0000313" key="9">
    <source>
        <dbReference type="EMBL" id="OBK28608.1"/>
    </source>
</evidence>
<keyword evidence="3 8" id="KW-0349">Heme</keyword>
<dbReference type="GO" id="GO:0016705">
    <property type="term" value="F:oxidoreductase activity, acting on paired donors, with incorporation or reduction of molecular oxygen"/>
    <property type="evidence" value="ECO:0007669"/>
    <property type="project" value="InterPro"/>
</dbReference>
<gene>
    <name evidence="9" type="ORF">A5634_20090</name>
</gene>
<comment type="similarity">
    <text evidence="2 8">Belongs to the cytochrome P450 family.</text>
</comment>
<dbReference type="InterPro" id="IPR036396">
    <property type="entry name" value="Cyt_P450_sf"/>
</dbReference>
<evidence type="ECO:0000256" key="6">
    <source>
        <dbReference type="ARBA" id="ARBA00023004"/>
    </source>
</evidence>
<dbReference type="FunFam" id="1.10.630.10:FF:000018">
    <property type="entry name" value="Cytochrome P450 monooxygenase"/>
    <property type="match status" value="1"/>
</dbReference>
<dbReference type="EMBL" id="LZLS01000073">
    <property type="protein sequence ID" value="OBK28608.1"/>
    <property type="molecule type" value="Genomic_DNA"/>
</dbReference>
<organism evidence="9 10">
    <name type="scientific">Mycobacterium asiaticum</name>
    <dbReference type="NCBI Taxonomy" id="1790"/>
    <lineage>
        <taxon>Bacteria</taxon>
        <taxon>Bacillati</taxon>
        <taxon>Actinomycetota</taxon>
        <taxon>Actinomycetes</taxon>
        <taxon>Mycobacteriales</taxon>
        <taxon>Mycobacteriaceae</taxon>
        <taxon>Mycobacterium</taxon>
    </lineage>
</organism>
<keyword evidence="4 8" id="KW-0479">Metal-binding</keyword>
<dbReference type="InterPro" id="IPR001128">
    <property type="entry name" value="Cyt_P450"/>
</dbReference>
<accession>A0A1A3P2Y1</accession>
<evidence type="ECO:0000256" key="5">
    <source>
        <dbReference type="ARBA" id="ARBA00023002"/>
    </source>
</evidence>
<protein>
    <recommendedName>
        <fullName evidence="11">Cytochrome</fullName>
    </recommendedName>
</protein>
<dbReference type="InterPro" id="IPR002397">
    <property type="entry name" value="Cyt_P450_B"/>
</dbReference>
<keyword evidence="7 8" id="KW-0503">Monooxygenase</keyword>